<dbReference type="SUPFAM" id="SSF53850">
    <property type="entry name" value="Periplasmic binding protein-like II"/>
    <property type="match status" value="1"/>
</dbReference>
<dbReference type="KEGG" id="psz:PSTAB_0118"/>
<proteinExistence type="inferred from homology"/>
<evidence type="ECO:0000256" key="1">
    <source>
        <dbReference type="ARBA" id="ARBA00009437"/>
    </source>
</evidence>
<organism evidence="6 7">
    <name type="scientific">Stutzerimonas stutzeri (strain ATCC 17588 / DSM 5190 / CCUG 11256 / JCM 5965 / LMG 11199 / NBRC 14165 / NCIMB 11358 / Stanier 221)</name>
    <name type="common">Pseudomonas stutzeri</name>
    <dbReference type="NCBI Taxonomy" id="96563"/>
    <lineage>
        <taxon>Bacteria</taxon>
        <taxon>Pseudomonadati</taxon>
        <taxon>Pseudomonadota</taxon>
        <taxon>Gammaproteobacteria</taxon>
        <taxon>Pseudomonadales</taxon>
        <taxon>Pseudomonadaceae</taxon>
        <taxon>Stutzerimonas</taxon>
    </lineage>
</organism>
<dbReference type="Gene3D" id="1.10.10.10">
    <property type="entry name" value="Winged helix-like DNA-binding domain superfamily/Winged helix DNA-binding domain"/>
    <property type="match status" value="1"/>
</dbReference>
<dbReference type="AlphaFoldDB" id="F8H471"/>
<protein>
    <submittedName>
        <fullName evidence="6">LysR family transcriptional regulator</fullName>
    </submittedName>
</protein>
<evidence type="ECO:0000259" key="5">
    <source>
        <dbReference type="PROSITE" id="PS50931"/>
    </source>
</evidence>
<dbReference type="InterPro" id="IPR000847">
    <property type="entry name" value="LysR_HTH_N"/>
</dbReference>
<dbReference type="PANTHER" id="PTHR30537:SF74">
    <property type="entry name" value="HTH-TYPE TRANSCRIPTIONAL REGULATOR TRPI"/>
    <property type="match status" value="1"/>
</dbReference>
<name>F8H471_STUS2</name>
<sequence length="319" mass="35184">MGVSNRVIAMPPSRALPSLEGLRYFEAAARHLSFTRASQDLFLTQSAVSQKIQALEQHLGYPLFHRLPRGLRLTSHGERLYAGVAEALSLIGATLHQIGDEALAGTLKVRVMPSFATKWLLPRLAAFNRAFPDIQLQVDANLAPPNFKGDEVDLAVTSIWTDDARLAQRHLFEDLIYPVASPALLARCPLHDYADLAGTTLLHDSMPHAAYSTNWDAFLSRQGRYDVDTRGGCGYSRADLVLQAACSGQGVALVRHSLCADDLRQGILCRPFADVLHDGQVWLVCPQDYVERPRVQAFAEWLQAEVGQHLQDRQALLGA</sequence>
<dbReference type="Proteomes" id="UP000008932">
    <property type="component" value="Chromosome"/>
</dbReference>
<dbReference type="GO" id="GO:0003700">
    <property type="term" value="F:DNA-binding transcription factor activity"/>
    <property type="evidence" value="ECO:0007669"/>
    <property type="project" value="InterPro"/>
</dbReference>
<keyword evidence="4" id="KW-0804">Transcription</keyword>
<reference key="2">
    <citation type="submission" date="2011-06" db="EMBL/GenBank/DDBJ databases">
        <title>Complete Genome Sequence of Pseudomonas stutzeri Strain CGMCC 1.1803.</title>
        <authorList>
            <person name="Yan Y."/>
            <person name="Chen M."/>
            <person name="Lu W."/>
            <person name="Zhang W."/>
            <person name="Ping S."/>
            <person name="Lin M."/>
        </authorList>
    </citation>
    <scope>NUCLEOTIDE SEQUENCE</scope>
    <source>
        <strain>ATCC 17588</strain>
    </source>
</reference>
<dbReference type="InterPro" id="IPR036388">
    <property type="entry name" value="WH-like_DNA-bd_sf"/>
</dbReference>
<dbReference type="PROSITE" id="PS50931">
    <property type="entry name" value="HTH_LYSR"/>
    <property type="match status" value="1"/>
</dbReference>
<comment type="similarity">
    <text evidence="1">Belongs to the LysR transcriptional regulatory family.</text>
</comment>
<keyword evidence="2" id="KW-0805">Transcription regulation</keyword>
<dbReference type="Gene3D" id="3.40.190.10">
    <property type="entry name" value="Periplasmic binding protein-like II"/>
    <property type="match status" value="2"/>
</dbReference>
<dbReference type="PRINTS" id="PR00039">
    <property type="entry name" value="HTHLYSR"/>
</dbReference>
<dbReference type="GO" id="GO:0043565">
    <property type="term" value="F:sequence-specific DNA binding"/>
    <property type="evidence" value="ECO:0007669"/>
    <property type="project" value="TreeGrafter"/>
</dbReference>
<dbReference type="CDD" id="cd08432">
    <property type="entry name" value="PBP2_GcdR_TrpI_HvrB_AmpR_like"/>
    <property type="match status" value="1"/>
</dbReference>
<evidence type="ECO:0000256" key="2">
    <source>
        <dbReference type="ARBA" id="ARBA00023015"/>
    </source>
</evidence>
<dbReference type="Pfam" id="PF00126">
    <property type="entry name" value="HTH_1"/>
    <property type="match status" value="1"/>
</dbReference>
<dbReference type="PANTHER" id="PTHR30537">
    <property type="entry name" value="HTH-TYPE TRANSCRIPTIONAL REGULATOR"/>
    <property type="match status" value="1"/>
</dbReference>
<keyword evidence="3" id="KW-0238">DNA-binding</keyword>
<evidence type="ECO:0000313" key="7">
    <source>
        <dbReference type="Proteomes" id="UP000008932"/>
    </source>
</evidence>
<evidence type="ECO:0000256" key="4">
    <source>
        <dbReference type="ARBA" id="ARBA00023163"/>
    </source>
</evidence>
<evidence type="ECO:0000313" key="6">
    <source>
        <dbReference type="EMBL" id="AEJ03399.1"/>
    </source>
</evidence>
<dbReference type="Pfam" id="PF03466">
    <property type="entry name" value="LysR_substrate"/>
    <property type="match status" value="1"/>
</dbReference>
<dbReference type="EMBL" id="CP002881">
    <property type="protein sequence ID" value="AEJ03399.1"/>
    <property type="molecule type" value="Genomic_DNA"/>
</dbReference>
<dbReference type="InterPro" id="IPR036390">
    <property type="entry name" value="WH_DNA-bd_sf"/>
</dbReference>
<reference evidence="6 7" key="1">
    <citation type="journal article" date="2011" name="J. Bacteriol.">
        <title>Complete Genome Sequence of the Type Strain Pseudomonas stutzeri CGMCC 1.1803.</title>
        <authorList>
            <person name="Chen M."/>
            <person name="Yan Y."/>
            <person name="Zhang W."/>
            <person name="Lu W."/>
            <person name="Wang J."/>
            <person name="Ping S."/>
            <person name="Lin M."/>
        </authorList>
    </citation>
    <scope>NUCLEOTIDE SEQUENCE [LARGE SCALE GENOMIC DNA]</scope>
    <source>
        <strain evidence="7">ATCC 17588 / DSM 5190 / CCUG 11256 / JCM 5965 / LMG 11199 / NCIMB 11358 / Stanier 221</strain>
    </source>
</reference>
<dbReference type="InterPro" id="IPR005119">
    <property type="entry name" value="LysR_subst-bd"/>
</dbReference>
<feature type="domain" description="HTH lysR-type" evidence="5">
    <location>
        <begin position="17"/>
        <end position="74"/>
    </location>
</feature>
<evidence type="ECO:0000256" key="3">
    <source>
        <dbReference type="ARBA" id="ARBA00023125"/>
    </source>
</evidence>
<accession>F8H471</accession>
<dbReference type="SUPFAM" id="SSF46785">
    <property type="entry name" value="Winged helix' DNA-binding domain"/>
    <property type="match status" value="1"/>
</dbReference>
<dbReference type="FunFam" id="1.10.10.10:FF:000001">
    <property type="entry name" value="LysR family transcriptional regulator"/>
    <property type="match status" value="1"/>
</dbReference>
<dbReference type="GO" id="GO:0006351">
    <property type="term" value="P:DNA-templated transcription"/>
    <property type="evidence" value="ECO:0007669"/>
    <property type="project" value="TreeGrafter"/>
</dbReference>
<dbReference type="HOGENOM" id="CLU_039613_37_0_6"/>
<gene>
    <name evidence="6" type="primary">gcvA</name>
    <name evidence="6" type="ordered locus">PSTAB_0118</name>
</gene>
<reference evidence="7" key="3">
    <citation type="submission" date="2011-06" db="EMBL/GenBank/DDBJ databases">
        <title>Complete genome sequence of Pseudomonas stutzeri strain CGMCC 1.1803.</title>
        <authorList>
            <person name="Yan Y."/>
            <person name="Chen M."/>
            <person name="Lu W."/>
            <person name="Zhang W."/>
            <person name="Ping S."/>
            <person name="Lin M."/>
        </authorList>
    </citation>
    <scope>NUCLEOTIDE SEQUENCE [LARGE SCALE GENOMIC DNA]</scope>
    <source>
        <strain evidence="7">ATCC 17588 / DSM 5190 / CCUG 11256 / JCM 5965 / LMG 11199 / NCIMB 11358 / Stanier 221</strain>
    </source>
</reference>
<dbReference type="InterPro" id="IPR058163">
    <property type="entry name" value="LysR-type_TF_proteobact-type"/>
</dbReference>